<sequence>MADVLQCLLNWLELPAPSIQLRETGSAGRGLFALTAIPPATALFTIPARALLNTRSLAPHYPPALNAVQLISLHLCLYRPIYPSHSLDPLFGPYISSLPREFDSHPLTRHVNLAADSSELPPSVANALLCMHARYIHDWDTVRGYVGNNLRFLSQKPGVRLDRGEDALQEDFLWAWLNVNTRSVYHRLHKTRSHPDNLTLCPILDFANHTASGPCMTIRLTDAESSNARPIPRLGDPVTLLSPSTPTDSGAELFLTYGAHANRTLFVEYGFVAPCAADEARAEVDVQDLVQPMFDRDDGGIKKKMLQDSGYWGDWTLDGSPAVSYRLITALRLLHVPLGSPDLQRWQDTLIGLRDIVSEANESACEKTVVGVCSTVRQRALDRRRFLLKGDAVRVLWEEEYCVALRVAENMHN</sequence>
<dbReference type="EMBL" id="JARJCN010000009">
    <property type="protein sequence ID" value="KAJ7097944.1"/>
    <property type="molecule type" value="Genomic_DNA"/>
</dbReference>
<keyword evidence="6" id="KW-1185">Reference proteome</keyword>
<dbReference type="InterPro" id="IPR001214">
    <property type="entry name" value="SET_dom"/>
</dbReference>
<dbReference type="SUPFAM" id="SSF82199">
    <property type="entry name" value="SET domain"/>
    <property type="match status" value="1"/>
</dbReference>
<dbReference type="InterPro" id="IPR050600">
    <property type="entry name" value="SETD3_SETD6_MTase"/>
</dbReference>
<dbReference type="PANTHER" id="PTHR13271">
    <property type="entry name" value="UNCHARACTERIZED PUTATIVE METHYLTRANSFERASE"/>
    <property type="match status" value="1"/>
</dbReference>
<evidence type="ECO:0000259" key="4">
    <source>
        <dbReference type="PROSITE" id="PS50280"/>
    </source>
</evidence>
<evidence type="ECO:0000256" key="1">
    <source>
        <dbReference type="ARBA" id="ARBA00022603"/>
    </source>
</evidence>
<evidence type="ECO:0000313" key="5">
    <source>
        <dbReference type="EMBL" id="KAJ7097944.1"/>
    </source>
</evidence>
<keyword evidence="3" id="KW-0949">S-adenosyl-L-methionine</keyword>
<dbReference type="CDD" id="cd19177">
    <property type="entry name" value="SET_SETD4"/>
    <property type="match status" value="1"/>
</dbReference>
<evidence type="ECO:0000256" key="3">
    <source>
        <dbReference type="ARBA" id="ARBA00022691"/>
    </source>
</evidence>
<accession>A0AAD6UBB4</accession>
<dbReference type="Proteomes" id="UP001222325">
    <property type="component" value="Unassembled WGS sequence"/>
</dbReference>
<keyword evidence="2" id="KW-0808">Transferase</keyword>
<name>A0AAD6UBB4_9AGAR</name>
<proteinExistence type="predicted"/>
<protein>
    <recommendedName>
        <fullName evidence="4">SET domain-containing protein</fullName>
    </recommendedName>
</protein>
<dbReference type="GO" id="GO:0016279">
    <property type="term" value="F:protein-lysine N-methyltransferase activity"/>
    <property type="evidence" value="ECO:0007669"/>
    <property type="project" value="InterPro"/>
</dbReference>
<evidence type="ECO:0000256" key="2">
    <source>
        <dbReference type="ARBA" id="ARBA00022679"/>
    </source>
</evidence>
<dbReference type="Gene3D" id="3.90.1410.10">
    <property type="entry name" value="set domain protein methyltransferase, domain 1"/>
    <property type="match status" value="1"/>
</dbReference>
<dbReference type="GO" id="GO:0032259">
    <property type="term" value="P:methylation"/>
    <property type="evidence" value="ECO:0007669"/>
    <property type="project" value="UniProtKB-KW"/>
</dbReference>
<gene>
    <name evidence="5" type="ORF">B0H15DRAFT_823502</name>
</gene>
<dbReference type="InterPro" id="IPR046341">
    <property type="entry name" value="SET_dom_sf"/>
</dbReference>
<keyword evidence="1" id="KW-0489">Methyltransferase</keyword>
<dbReference type="PROSITE" id="PS50280">
    <property type="entry name" value="SET"/>
    <property type="match status" value="1"/>
</dbReference>
<dbReference type="InterPro" id="IPR044429">
    <property type="entry name" value="SETD4_SET"/>
</dbReference>
<feature type="domain" description="SET" evidence="4">
    <location>
        <begin position="17"/>
        <end position="258"/>
    </location>
</feature>
<organism evidence="5 6">
    <name type="scientific">Mycena belliarum</name>
    <dbReference type="NCBI Taxonomy" id="1033014"/>
    <lineage>
        <taxon>Eukaryota</taxon>
        <taxon>Fungi</taxon>
        <taxon>Dikarya</taxon>
        <taxon>Basidiomycota</taxon>
        <taxon>Agaricomycotina</taxon>
        <taxon>Agaricomycetes</taxon>
        <taxon>Agaricomycetidae</taxon>
        <taxon>Agaricales</taxon>
        <taxon>Marasmiineae</taxon>
        <taxon>Mycenaceae</taxon>
        <taxon>Mycena</taxon>
    </lineage>
</organism>
<reference evidence="5" key="1">
    <citation type="submission" date="2023-03" db="EMBL/GenBank/DDBJ databases">
        <title>Massive genome expansion in bonnet fungi (Mycena s.s.) driven by repeated elements and novel gene families across ecological guilds.</title>
        <authorList>
            <consortium name="Lawrence Berkeley National Laboratory"/>
            <person name="Harder C.B."/>
            <person name="Miyauchi S."/>
            <person name="Viragh M."/>
            <person name="Kuo A."/>
            <person name="Thoen E."/>
            <person name="Andreopoulos B."/>
            <person name="Lu D."/>
            <person name="Skrede I."/>
            <person name="Drula E."/>
            <person name="Henrissat B."/>
            <person name="Morin E."/>
            <person name="Kohler A."/>
            <person name="Barry K."/>
            <person name="LaButti K."/>
            <person name="Morin E."/>
            <person name="Salamov A."/>
            <person name="Lipzen A."/>
            <person name="Mereny Z."/>
            <person name="Hegedus B."/>
            <person name="Baldrian P."/>
            <person name="Stursova M."/>
            <person name="Weitz H."/>
            <person name="Taylor A."/>
            <person name="Grigoriev I.V."/>
            <person name="Nagy L.G."/>
            <person name="Martin F."/>
            <person name="Kauserud H."/>
        </authorList>
    </citation>
    <scope>NUCLEOTIDE SEQUENCE</scope>
    <source>
        <strain evidence="5">CBHHK173m</strain>
    </source>
</reference>
<comment type="caution">
    <text evidence="5">The sequence shown here is derived from an EMBL/GenBank/DDBJ whole genome shotgun (WGS) entry which is preliminary data.</text>
</comment>
<evidence type="ECO:0000313" key="6">
    <source>
        <dbReference type="Proteomes" id="UP001222325"/>
    </source>
</evidence>
<dbReference type="PANTHER" id="PTHR13271:SF47">
    <property type="entry name" value="ACTIN-HISTIDINE N-METHYLTRANSFERASE"/>
    <property type="match status" value="1"/>
</dbReference>
<dbReference type="AlphaFoldDB" id="A0AAD6UBB4"/>